<reference evidence="1 2" key="1">
    <citation type="submission" date="2020-05" db="EMBL/GenBank/DDBJ databases">
        <authorList>
            <person name="Kim M.K."/>
        </authorList>
    </citation>
    <scope>NUCLEOTIDE SEQUENCE [LARGE SCALE GENOMIC DNA]</scope>
    <source>
        <strain evidence="1 2">BT25</strain>
    </source>
</reference>
<gene>
    <name evidence="1" type="ORF">HQ945_18290</name>
</gene>
<comment type="caution">
    <text evidence="1">The sequence shown here is derived from an EMBL/GenBank/DDBJ whole genome shotgun (WGS) entry which is preliminary data.</text>
</comment>
<accession>A0A849VTA0</accession>
<keyword evidence="2" id="KW-1185">Reference proteome</keyword>
<dbReference type="EMBL" id="JABUMX010000004">
    <property type="protein sequence ID" value="NTS33205.1"/>
    <property type="molecule type" value="Genomic_DNA"/>
</dbReference>
<evidence type="ECO:0000313" key="2">
    <source>
        <dbReference type="Proteomes" id="UP000550508"/>
    </source>
</evidence>
<dbReference type="Proteomes" id="UP000550508">
    <property type="component" value="Unassembled WGS sequence"/>
</dbReference>
<name>A0A849VTA0_9HYPH</name>
<sequence length="75" mass="8605">MMTVQISPPSRLATHSVRESDCVEAIRARFEELHDPGEDYIDLIREAMAAGWTMREARLALNKLLGLDLRDQEQH</sequence>
<proteinExistence type="predicted"/>
<dbReference type="RefSeq" id="WP_027232023.1">
    <property type="nucleotide sequence ID" value="NZ_JABUMX010000004.1"/>
</dbReference>
<evidence type="ECO:0000313" key="1">
    <source>
        <dbReference type="EMBL" id="NTS33205.1"/>
    </source>
</evidence>
<organism evidence="1 2">
    <name type="scientific">Phyllobacterium pellucidum</name>
    <dbReference type="NCBI Taxonomy" id="2740464"/>
    <lineage>
        <taxon>Bacteria</taxon>
        <taxon>Pseudomonadati</taxon>
        <taxon>Pseudomonadota</taxon>
        <taxon>Alphaproteobacteria</taxon>
        <taxon>Hyphomicrobiales</taxon>
        <taxon>Phyllobacteriaceae</taxon>
        <taxon>Phyllobacterium</taxon>
    </lineage>
</organism>
<dbReference type="AlphaFoldDB" id="A0A849VTA0"/>
<protein>
    <submittedName>
        <fullName evidence="1">Uncharacterized protein</fullName>
    </submittedName>
</protein>